<dbReference type="EMBL" id="LJCR01000028">
    <property type="protein sequence ID" value="KPV54645.1"/>
    <property type="molecule type" value="Genomic_DNA"/>
</dbReference>
<protein>
    <submittedName>
        <fullName evidence="1">Uncharacterized protein</fullName>
    </submittedName>
</protein>
<dbReference type="Proteomes" id="UP000050509">
    <property type="component" value="Unassembled WGS sequence"/>
</dbReference>
<gene>
    <name evidence="1" type="ORF">SE17_02500</name>
</gene>
<keyword evidence="2" id="KW-1185">Reference proteome</keyword>
<proteinExistence type="predicted"/>
<dbReference type="AlphaFoldDB" id="A0A0N8PT63"/>
<organism evidence="1 2">
    <name type="scientific">Kouleothrix aurantiaca</name>
    <dbReference type="NCBI Taxonomy" id="186479"/>
    <lineage>
        <taxon>Bacteria</taxon>
        <taxon>Bacillati</taxon>
        <taxon>Chloroflexota</taxon>
        <taxon>Chloroflexia</taxon>
        <taxon>Chloroflexales</taxon>
        <taxon>Roseiflexineae</taxon>
        <taxon>Roseiflexaceae</taxon>
        <taxon>Kouleothrix</taxon>
    </lineage>
</organism>
<accession>A0A0N8PT63</accession>
<comment type="caution">
    <text evidence="1">The sequence shown here is derived from an EMBL/GenBank/DDBJ whole genome shotgun (WGS) entry which is preliminary data.</text>
</comment>
<reference evidence="1 2" key="1">
    <citation type="submission" date="2015-09" db="EMBL/GenBank/DDBJ databases">
        <title>Draft genome sequence of Kouleothrix aurantiaca JCM 19913.</title>
        <authorList>
            <person name="Hemp J."/>
        </authorList>
    </citation>
    <scope>NUCLEOTIDE SEQUENCE [LARGE SCALE GENOMIC DNA]</scope>
    <source>
        <strain evidence="1 2">COM-B</strain>
    </source>
</reference>
<evidence type="ECO:0000313" key="2">
    <source>
        <dbReference type="Proteomes" id="UP000050509"/>
    </source>
</evidence>
<name>A0A0N8PT63_9CHLR</name>
<sequence length="83" mass="9511">MLDEIAKAKVAELVERFQEELNEFGGADKLIDLFCGDFSIERAKQIYEVLECEFESVDQFCEIFGFNKRLVLTAVAEAFCECD</sequence>
<evidence type="ECO:0000313" key="1">
    <source>
        <dbReference type="EMBL" id="KPV54645.1"/>
    </source>
</evidence>